<feature type="compositionally biased region" description="Acidic residues" evidence="1">
    <location>
        <begin position="212"/>
        <end position="224"/>
    </location>
</feature>
<feature type="region of interest" description="Disordered" evidence="1">
    <location>
        <begin position="48"/>
        <end position="93"/>
    </location>
</feature>
<sequence length="297" mass="32450">MTIHAPTTPRPTPVFTDRSRNLDDVVALGYPDLGAPAWIWKQAPRRRRAPAVLCPRPPPASLPPSPPRARPTRPPAGPCRSAPPKPPRRRSADLVGRSVLSCRPPSPCNPLPVVDMVAASMAPQRWSVVAMAVRAAGSVRSGPQLRLPAWTSLDHRGEGNDGGIRMISSDELCKHVAASDRLKHPIDKLRTTKDFATNPAEDSGWREGSQDGVDDEAGEEEEEPKLEHDKHEGHCMAGSAATSNIGDLRGQKAEDFGRLLTPSAPLQLLQWGRWLSRWWMAMNLPATRGDEEMDIDA</sequence>
<dbReference type="AlphaFoldDB" id="A0A0E0DB80"/>
<dbReference type="HOGENOM" id="CLU_938050_0_0_1"/>
<feature type="compositionally biased region" description="Basic and acidic residues" evidence="1">
    <location>
        <begin position="225"/>
        <end position="234"/>
    </location>
</feature>
<dbReference type="EnsemblPlants" id="OMERI04G03660.4">
    <property type="protein sequence ID" value="OMERI04G03660.4"/>
    <property type="gene ID" value="OMERI04G03660"/>
</dbReference>
<reference evidence="2" key="1">
    <citation type="submission" date="2015-04" db="UniProtKB">
        <authorList>
            <consortium name="EnsemblPlants"/>
        </authorList>
    </citation>
    <scope>IDENTIFICATION</scope>
</reference>
<protein>
    <submittedName>
        <fullName evidence="2">Uncharacterized protein</fullName>
    </submittedName>
</protein>
<dbReference type="Proteomes" id="UP000008021">
    <property type="component" value="Chromosome 4"/>
</dbReference>
<keyword evidence="3" id="KW-1185">Reference proteome</keyword>
<evidence type="ECO:0000313" key="3">
    <source>
        <dbReference type="Proteomes" id="UP000008021"/>
    </source>
</evidence>
<accession>A0A0E0DB80</accession>
<proteinExistence type="predicted"/>
<evidence type="ECO:0000256" key="1">
    <source>
        <dbReference type="SAM" id="MobiDB-lite"/>
    </source>
</evidence>
<reference evidence="2" key="2">
    <citation type="submission" date="2018-05" db="EMBL/GenBank/DDBJ databases">
        <title>OmerRS3 (Oryza meridionalis Reference Sequence Version 3).</title>
        <authorList>
            <person name="Zhang J."/>
            <person name="Kudrna D."/>
            <person name="Lee S."/>
            <person name="Talag J."/>
            <person name="Welchert J."/>
            <person name="Wing R.A."/>
        </authorList>
    </citation>
    <scope>NUCLEOTIDE SEQUENCE [LARGE SCALE GENOMIC DNA]</scope>
    <source>
        <strain evidence="2">cv. OR44</strain>
    </source>
</reference>
<evidence type="ECO:0000313" key="2">
    <source>
        <dbReference type="EnsemblPlants" id="OMERI04G03660.4"/>
    </source>
</evidence>
<dbReference type="Gramene" id="OMERI04G03660.4">
    <property type="protein sequence ID" value="OMERI04G03660.4"/>
    <property type="gene ID" value="OMERI04G03660"/>
</dbReference>
<feature type="compositionally biased region" description="Pro residues" evidence="1">
    <location>
        <begin position="55"/>
        <end position="85"/>
    </location>
</feature>
<feature type="region of interest" description="Disordered" evidence="1">
    <location>
        <begin position="190"/>
        <end position="246"/>
    </location>
</feature>
<feature type="region of interest" description="Disordered" evidence="1">
    <location>
        <begin position="1"/>
        <end position="20"/>
    </location>
</feature>
<name>A0A0E0DB80_9ORYZ</name>
<organism evidence="2">
    <name type="scientific">Oryza meridionalis</name>
    <dbReference type="NCBI Taxonomy" id="40149"/>
    <lineage>
        <taxon>Eukaryota</taxon>
        <taxon>Viridiplantae</taxon>
        <taxon>Streptophyta</taxon>
        <taxon>Embryophyta</taxon>
        <taxon>Tracheophyta</taxon>
        <taxon>Spermatophyta</taxon>
        <taxon>Magnoliopsida</taxon>
        <taxon>Liliopsida</taxon>
        <taxon>Poales</taxon>
        <taxon>Poaceae</taxon>
        <taxon>BOP clade</taxon>
        <taxon>Oryzoideae</taxon>
        <taxon>Oryzeae</taxon>
        <taxon>Oryzinae</taxon>
        <taxon>Oryza</taxon>
    </lineage>
</organism>